<proteinExistence type="predicted"/>
<keyword evidence="1" id="KW-0175">Coiled coil</keyword>
<evidence type="ECO:0000313" key="3">
    <source>
        <dbReference type="Proteomes" id="UP001642483"/>
    </source>
</evidence>
<evidence type="ECO:0000256" key="1">
    <source>
        <dbReference type="SAM" id="Coils"/>
    </source>
</evidence>
<accession>A0ABP0EYF6</accession>
<dbReference type="Proteomes" id="UP001642483">
    <property type="component" value="Unassembled WGS sequence"/>
</dbReference>
<sequence>MDLINESKKGLKDFLEELQNKSSFADLEEGNASAASQDADILTEIEHIENAQQLRWDNLQQAHANQQSSLESLWEEQHALKQLINDVDKEVMSLKEKEKESLCKLENLEQSRLAVAQARQEANMESLDIARQTLFGARREQSINQLVKLIAPIKWDSPDTSNPNIVRATIVQKSGVKSLTFDRSGESAGDIGNKLWNVLEDGENFIGTESST</sequence>
<feature type="coiled-coil region" evidence="1">
    <location>
        <begin position="80"/>
        <end position="125"/>
    </location>
</feature>
<dbReference type="EMBL" id="CAWYQH010000001">
    <property type="protein sequence ID" value="CAK8671205.1"/>
    <property type="molecule type" value="Genomic_DNA"/>
</dbReference>
<evidence type="ECO:0008006" key="4">
    <source>
        <dbReference type="Google" id="ProtNLM"/>
    </source>
</evidence>
<organism evidence="2 3">
    <name type="scientific">Clavelina lepadiformis</name>
    <name type="common">Light-bulb sea squirt</name>
    <name type="synonym">Ascidia lepadiformis</name>
    <dbReference type="NCBI Taxonomy" id="159417"/>
    <lineage>
        <taxon>Eukaryota</taxon>
        <taxon>Metazoa</taxon>
        <taxon>Chordata</taxon>
        <taxon>Tunicata</taxon>
        <taxon>Ascidiacea</taxon>
        <taxon>Aplousobranchia</taxon>
        <taxon>Clavelinidae</taxon>
        <taxon>Clavelina</taxon>
    </lineage>
</organism>
<dbReference type="Gene3D" id="3.30.160.570">
    <property type="entry name" value="Ncd80 complex, Spc24 subunit"/>
    <property type="match status" value="1"/>
</dbReference>
<protein>
    <recommendedName>
        <fullName evidence="4">Kinetochore protein Spc24</fullName>
    </recommendedName>
</protein>
<keyword evidence="3" id="KW-1185">Reference proteome</keyword>
<name>A0ABP0EYF6_CLALP</name>
<evidence type="ECO:0000313" key="2">
    <source>
        <dbReference type="EMBL" id="CAK8671205.1"/>
    </source>
</evidence>
<gene>
    <name evidence="2" type="ORF">CVLEPA_LOCUS216</name>
</gene>
<reference evidence="2 3" key="1">
    <citation type="submission" date="2024-02" db="EMBL/GenBank/DDBJ databases">
        <authorList>
            <person name="Daric V."/>
            <person name="Darras S."/>
        </authorList>
    </citation>
    <scope>NUCLEOTIDE SEQUENCE [LARGE SCALE GENOMIC DNA]</scope>
</reference>
<comment type="caution">
    <text evidence="2">The sequence shown here is derived from an EMBL/GenBank/DDBJ whole genome shotgun (WGS) entry which is preliminary data.</text>
</comment>